<dbReference type="GeneID" id="63724906"/>
<dbReference type="Pfam" id="PF22645">
    <property type="entry name" value="GKRP_SIS_N"/>
    <property type="match status" value="1"/>
</dbReference>
<evidence type="ECO:0000313" key="8">
    <source>
        <dbReference type="EMBL" id="OJJ07909.1"/>
    </source>
</evidence>
<dbReference type="NCBIfam" id="NF003915">
    <property type="entry name" value="PRK05441.1"/>
    <property type="match status" value="1"/>
</dbReference>
<dbReference type="GO" id="GO:0019899">
    <property type="term" value="F:enzyme binding"/>
    <property type="evidence" value="ECO:0007669"/>
    <property type="project" value="TreeGrafter"/>
</dbReference>
<evidence type="ECO:0000256" key="2">
    <source>
        <dbReference type="ARBA" id="ARBA00012122"/>
    </source>
</evidence>
<evidence type="ECO:0000256" key="4">
    <source>
        <dbReference type="ARBA" id="ARBA00023239"/>
    </source>
</evidence>
<dbReference type="NCBIfam" id="NF009222">
    <property type="entry name" value="PRK12570.1"/>
    <property type="match status" value="1"/>
</dbReference>
<sequence length="661" mass="69372">MDLNTLSHLQTEASNPQTRHIDQLSTLDMCTLINDEDHRVPASLTPCLPQIAGAIDALTPRVRNGGRVIYVGAGTSGRLGILDASEIPPTFAAPPGQFIGLIAGGDAAIRRAQEGAEDSISLGENDMASLDLDPEFDSVIGIAASGRTPYVLGCISFAKRIGCVTIGVVCAEPSALGESGDVDFLIAPLPGPEVISGSTRLKAGTATKLVLNMLSTGTMIKVGKTFGNTMVDLVASNAKLRQRSRNIIRRCSAHYASASNEDIDLLLSRCNGSVKLALIVAETGRSVEECQQDLEACRQQLSKALDRAKIPAIGSEHSKGREERLVLCVDGGGTKCAAVVADHTGSVLGRGEAGPCNITDSAQLDSAIVNLTTAVQQALQNARVSTTNQPILSAFEKAWIALAGMDRPGLRQRFESKITEVLGHPSGSLRMSNDVDLLSAVIGRHPDISPAIVLIAGTGSVAMRYSTESGTEPTRTARSGGWGHLLGDEGGGYSIGLEAVKHTLTVCEEVSLGIRPNMELGQLEQAVLRHFGISESKDMDLLSEVLSGQNGGNVKTRIAAVAHIVLDLAISDTTAITIASSQAKALVDTVLGRLIDPRSSTTAQPEKTGLVLSGGALMHETYQRLVLDILAGNRIKFAYVEAVPDAAAVGAQSLALKHRVE</sequence>
<dbReference type="SUPFAM" id="SSF53697">
    <property type="entry name" value="SIS domain"/>
    <property type="match status" value="1"/>
</dbReference>
<dbReference type="EC" id="2.7.1.59" evidence="2"/>
<dbReference type="FunFam" id="3.40.50.10490:FF:000014">
    <property type="entry name" value="N-acetylmuramic acid 6-phosphate etherase"/>
    <property type="match status" value="1"/>
</dbReference>
<dbReference type="GO" id="GO:0070095">
    <property type="term" value="F:fructose-6-phosphate binding"/>
    <property type="evidence" value="ECO:0007669"/>
    <property type="project" value="TreeGrafter"/>
</dbReference>
<dbReference type="SUPFAM" id="SSF53067">
    <property type="entry name" value="Actin-like ATPase domain"/>
    <property type="match status" value="2"/>
</dbReference>
<keyword evidence="4" id="KW-0456">Lyase</keyword>
<dbReference type="CDD" id="cd24007">
    <property type="entry name" value="ASKHA_NBD_eukNAGK-like"/>
    <property type="match status" value="1"/>
</dbReference>
<evidence type="ECO:0000313" key="9">
    <source>
        <dbReference type="Proteomes" id="UP000184073"/>
    </source>
</evidence>
<dbReference type="RefSeq" id="XP_040673671.1">
    <property type="nucleotide sequence ID" value="XM_040809395.1"/>
</dbReference>
<organism evidence="8 9">
    <name type="scientific">Aspergillus versicolor CBS 583.65</name>
    <dbReference type="NCBI Taxonomy" id="1036611"/>
    <lineage>
        <taxon>Eukaryota</taxon>
        <taxon>Fungi</taxon>
        <taxon>Dikarya</taxon>
        <taxon>Ascomycota</taxon>
        <taxon>Pezizomycotina</taxon>
        <taxon>Eurotiomycetes</taxon>
        <taxon>Eurotiomycetidae</taxon>
        <taxon>Eurotiales</taxon>
        <taxon>Aspergillaceae</taxon>
        <taxon>Aspergillus</taxon>
        <taxon>Aspergillus subgen. Nidulantes</taxon>
    </lineage>
</organism>
<dbReference type="Proteomes" id="UP000184073">
    <property type="component" value="Unassembled WGS sequence"/>
</dbReference>
<dbReference type="PROSITE" id="PS51464">
    <property type="entry name" value="SIS"/>
    <property type="match status" value="1"/>
</dbReference>
<accession>A0A1L9Q2E6</accession>
<dbReference type="Gene3D" id="1.10.8.1080">
    <property type="match status" value="1"/>
</dbReference>
<dbReference type="PANTHER" id="PTHR10088:SF4">
    <property type="entry name" value="GLUCOKINASE REGULATORY PROTEIN"/>
    <property type="match status" value="1"/>
</dbReference>
<dbReference type="InterPro" id="IPR005488">
    <property type="entry name" value="Etherase_MurQ"/>
</dbReference>
<comment type="similarity">
    <text evidence="1">Belongs to the eukaryotic-type N-acetylglucosamine kinase family.</text>
</comment>
<dbReference type="PROSITE" id="PS01272">
    <property type="entry name" value="GCKR"/>
    <property type="match status" value="1"/>
</dbReference>
<keyword evidence="5" id="KW-0119">Carbohydrate metabolism</keyword>
<evidence type="ECO:0000256" key="3">
    <source>
        <dbReference type="ARBA" id="ARBA00014974"/>
    </source>
</evidence>
<feature type="domain" description="SIS" evidence="7">
    <location>
        <begin position="58"/>
        <end position="224"/>
    </location>
</feature>
<name>A0A1L9Q2E6_ASPVE</name>
<dbReference type="Pfam" id="PF01869">
    <property type="entry name" value="BcrAD_BadFG"/>
    <property type="match status" value="1"/>
</dbReference>
<dbReference type="STRING" id="1036611.A0A1L9Q2E6"/>
<dbReference type="InterPro" id="IPR001347">
    <property type="entry name" value="SIS_dom"/>
</dbReference>
<dbReference type="NCBIfam" id="TIGR00274">
    <property type="entry name" value="N-acetylmuramic acid 6-phosphate etherase"/>
    <property type="match status" value="1"/>
</dbReference>
<dbReference type="InterPro" id="IPR040190">
    <property type="entry name" value="MURQ/GCKR"/>
</dbReference>
<dbReference type="GO" id="GO:0005654">
    <property type="term" value="C:nucleoplasm"/>
    <property type="evidence" value="ECO:0007669"/>
    <property type="project" value="TreeGrafter"/>
</dbReference>
<dbReference type="EMBL" id="KV878138">
    <property type="protein sequence ID" value="OJJ07909.1"/>
    <property type="molecule type" value="Genomic_DNA"/>
</dbReference>
<dbReference type="GO" id="GO:0009750">
    <property type="term" value="P:response to fructose"/>
    <property type="evidence" value="ECO:0007669"/>
    <property type="project" value="TreeGrafter"/>
</dbReference>
<keyword evidence="9" id="KW-1185">Reference proteome</keyword>
<evidence type="ECO:0000256" key="1">
    <source>
        <dbReference type="ARBA" id="ARBA00006198"/>
    </source>
</evidence>
<dbReference type="Gene3D" id="3.30.420.40">
    <property type="match status" value="2"/>
</dbReference>
<dbReference type="GO" id="GO:0045127">
    <property type="term" value="F:N-acetylglucosamine kinase activity"/>
    <property type="evidence" value="ECO:0007669"/>
    <property type="project" value="UniProtKB-EC"/>
</dbReference>
<dbReference type="GO" id="GO:0004857">
    <property type="term" value="F:enzyme inhibitor activity"/>
    <property type="evidence" value="ECO:0007669"/>
    <property type="project" value="TreeGrafter"/>
</dbReference>
<dbReference type="GO" id="GO:0016835">
    <property type="term" value="F:carbon-oxygen lyase activity"/>
    <property type="evidence" value="ECO:0007669"/>
    <property type="project" value="InterPro"/>
</dbReference>
<evidence type="ECO:0000256" key="6">
    <source>
        <dbReference type="ARBA" id="ARBA00031123"/>
    </source>
</evidence>
<evidence type="ECO:0000256" key="5">
    <source>
        <dbReference type="ARBA" id="ARBA00023277"/>
    </source>
</evidence>
<dbReference type="InterPro" id="IPR046348">
    <property type="entry name" value="SIS_dom_sf"/>
</dbReference>
<dbReference type="InterPro" id="IPR005486">
    <property type="entry name" value="Glucokinase_regulatory_CS"/>
</dbReference>
<gene>
    <name evidence="8" type="ORF">ASPVEDRAFT_203030</name>
</gene>
<dbReference type="GO" id="GO:0005829">
    <property type="term" value="C:cytosol"/>
    <property type="evidence" value="ECO:0007669"/>
    <property type="project" value="TreeGrafter"/>
</dbReference>
<dbReference type="CDD" id="cd05007">
    <property type="entry name" value="SIS_Etherase"/>
    <property type="match status" value="1"/>
</dbReference>
<dbReference type="InterPro" id="IPR043129">
    <property type="entry name" value="ATPase_NBD"/>
</dbReference>
<dbReference type="Gene3D" id="3.40.50.10490">
    <property type="entry name" value="Glucose-6-phosphate isomerase like protein, domain 1"/>
    <property type="match status" value="1"/>
</dbReference>
<proteinExistence type="inferred from homology"/>
<dbReference type="GO" id="GO:0046348">
    <property type="term" value="P:amino sugar catabolic process"/>
    <property type="evidence" value="ECO:0007669"/>
    <property type="project" value="InterPro"/>
</dbReference>
<dbReference type="InterPro" id="IPR002731">
    <property type="entry name" value="ATPase_BadF"/>
</dbReference>
<dbReference type="VEuPathDB" id="FungiDB:ASPVEDRAFT_203030"/>
<reference evidence="9" key="1">
    <citation type="journal article" date="2017" name="Genome Biol.">
        <title>Comparative genomics reveals high biological diversity and specific adaptations in the industrially and medically important fungal genus Aspergillus.</title>
        <authorList>
            <person name="de Vries R.P."/>
            <person name="Riley R."/>
            <person name="Wiebenga A."/>
            <person name="Aguilar-Osorio G."/>
            <person name="Amillis S."/>
            <person name="Uchima C.A."/>
            <person name="Anderluh G."/>
            <person name="Asadollahi M."/>
            <person name="Askin M."/>
            <person name="Barry K."/>
            <person name="Battaglia E."/>
            <person name="Bayram O."/>
            <person name="Benocci T."/>
            <person name="Braus-Stromeyer S.A."/>
            <person name="Caldana C."/>
            <person name="Canovas D."/>
            <person name="Cerqueira G.C."/>
            <person name="Chen F."/>
            <person name="Chen W."/>
            <person name="Choi C."/>
            <person name="Clum A."/>
            <person name="Dos Santos R.A."/>
            <person name="Damasio A.R."/>
            <person name="Diallinas G."/>
            <person name="Emri T."/>
            <person name="Fekete E."/>
            <person name="Flipphi M."/>
            <person name="Freyberg S."/>
            <person name="Gallo A."/>
            <person name="Gournas C."/>
            <person name="Habgood R."/>
            <person name="Hainaut M."/>
            <person name="Harispe M.L."/>
            <person name="Henrissat B."/>
            <person name="Hilden K.S."/>
            <person name="Hope R."/>
            <person name="Hossain A."/>
            <person name="Karabika E."/>
            <person name="Karaffa L."/>
            <person name="Karanyi Z."/>
            <person name="Krasevec N."/>
            <person name="Kuo A."/>
            <person name="Kusch H."/>
            <person name="LaButti K."/>
            <person name="Lagendijk E.L."/>
            <person name="Lapidus A."/>
            <person name="Levasseur A."/>
            <person name="Lindquist E."/>
            <person name="Lipzen A."/>
            <person name="Logrieco A.F."/>
            <person name="MacCabe A."/>
            <person name="Maekelae M.R."/>
            <person name="Malavazi I."/>
            <person name="Melin P."/>
            <person name="Meyer V."/>
            <person name="Mielnichuk N."/>
            <person name="Miskei M."/>
            <person name="Molnar A.P."/>
            <person name="Mule G."/>
            <person name="Ngan C.Y."/>
            <person name="Orejas M."/>
            <person name="Orosz E."/>
            <person name="Ouedraogo J.P."/>
            <person name="Overkamp K.M."/>
            <person name="Park H.-S."/>
            <person name="Perrone G."/>
            <person name="Piumi F."/>
            <person name="Punt P.J."/>
            <person name="Ram A.F."/>
            <person name="Ramon A."/>
            <person name="Rauscher S."/>
            <person name="Record E."/>
            <person name="Riano-Pachon D.M."/>
            <person name="Robert V."/>
            <person name="Roehrig J."/>
            <person name="Ruller R."/>
            <person name="Salamov A."/>
            <person name="Salih N.S."/>
            <person name="Samson R.A."/>
            <person name="Sandor E."/>
            <person name="Sanguinetti M."/>
            <person name="Schuetze T."/>
            <person name="Sepcic K."/>
            <person name="Shelest E."/>
            <person name="Sherlock G."/>
            <person name="Sophianopoulou V."/>
            <person name="Squina F.M."/>
            <person name="Sun H."/>
            <person name="Susca A."/>
            <person name="Todd R.B."/>
            <person name="Tsang A."/>
            <person name="Unkles S.E."/>
            <person name="van de Wiele N."/>
            <person name="van Rossen-Uffink D."/>
            <person name="Oliveira J.V."/>
            <person name="Vesth T.C."/>
            <person name="Visser J."/>
            <person name="Yu J.-H."/>
            <person name="Zhou M."/>
            <person name="Andersen M.R."/>
            <person name="Archer D.B."/>
            <person name="Baker S.E."/>
            <person name="Benoit I."/>
            <person name="Brakhage A.A."/>
            <person name="Braus G.H."/>
            <person name="Fischer R."/>
            <person name="Frisvad J.C."/>
            <person name="Goldman G.H."/>
            <person name="Houbraken J."/>
            <person name="Oakley B."/>
            <person name="Pocsi I."/>
            <person name="Scazzocchio C."/>
            <person name="Seiboth B."/>
            <person name="vanKuyk P.A."/>
            <person name="Wortman J."/>
            <person name="Dyer P.S."/>
            <person name="Grigoriev I.V."/>
        </authorList>
    </citation>
    <scope>NUCLEOTIDE SEQUENCE [LARGE SCALE GENOMIC DNA]</scope>
    <source>
        <strain evidence="9">CBS 583.65</strain>
    </source>
</reference>
<dbReference type="GO" id="GO:0042593">
    <property type="term" value="P:glucose homeostasis"/>
    <property type="evidence" value="ECO:0007669"/>
    <property type="project" value="TreeGrafter"/>
</dbReference>
<protein>
    <recommendedName>
        <fullName evidence="3">N-acetyl-D-glucosamine kinase</fullName>
        <ecNumber evidence="2">2.7.1.59</ecNumber>
    </recommendedName>
    <alternativeName>
        <fullName evidence="6">GlcNAc kinase</fullName>
    </alternativeName>
</protein>
<dbReference type="OrthoDB" id="311172at2759"/>
<evidence type="ECO:0000259" key="7">
    <source>
        <dbReference type="PROSITE" id="PS51464"/>
    </source>
</evidence>
<dbReference type="AlphaFoldDB" id="A0A1L9Q2E6"/>
<dbReference type="GO" id="GO:0030246">
    <property type="term" value="F:carbohydrate binding"/>
    <property type="evidence" value="ECO:0007669"/>
    <property type="project" value="TreeGrafter"/>
</dbReference>
<dbReference type="PANTHER" id="PTHR10088">
    <property type="entry name" value="GLUCOKINASE REGULATORY PROTEIN"/>
    <property type="match status" value="1"/>
</dbReference>
<dbReference type="HAMAP" id="MF_00068">
    <property type="entry name" value="MurQ"/>
    <property type="match status" value="1"/>
</dbReference>